<gene>
    <name evidence="2" type="ORF">A2U01_0002722</name>
</gene>
<comment type="caution">
    <text evidence="2">The sequence shown here is derived from an EMBL/GenBank/DDBJ whole genome shotgun (WGS) entry which is preliminary data.</text>
</comment>
<dbReference type="Proteomes" id="UP000265520">
    <property type="component" value="Unassembled WGS sequence"/>
</dbReference>
<evidence type="ECO:0000313" key="2">
    <source>
        <dbReference type="EMBL" id="MCH81928.1"/>
    </source>
</evidence>
<sequence length="120" mass="13414">DWQVALAVESKAAETMNVYPPAEQYINHADKPRITLVEAFRNMQIEEEEPLENGESNHELTEQNEEHYTEEHYTEEHNGEEGSQEEAVVVDAESTDGAVLVNGNEADEEWGTNNEGAPSA</sequence>
<evidence type="ECO:0000256" key="1">
    <source>
        <dbReference type="SAM" id="MobiDB-lite"/>
    </source>
</evidence>
<evidence type="ECO:0000313" key="3">
    <source>
        <dbReference type="Proteomes" id="UP000265520"/>
    </source>
</evidence>
<feature type="compositionally biased region" description="Polar residues" evidence="1">
    <location>
        <begin position="111"/>
        <end position="120"/>
    </location>
</feature>
<feature type="compositionally biased region" description="Basic and acidic residues" evidence="1">
    <location>
        <begin position="55"/>
        <end position="80"/>
    </location>
</feature>
<organism evidence="2 3">
    <name type="scientific">Trifolium medium</name>
    <dbReference type="NCBI Taxonomy" id="97028"/>
    <lineage>
        <taxon>Eukaryota</taxon>
        <taxon>Viridiplantae</taxon>
        <taxon>Streptophyta</taxon>
        <taxon>Embryophyta</taxon>
        <taxon>Tracheophyta</taxon>
        <taxon>Spermatophyta</taxon>
        <taxon>Magnoliopsida</taxon>
        <taxon>eudicotyledons</taxon>
        <taxon>Gunneridae</taxon>
        <taxon>Pentapetalae</taxon>
        <taxon>rosids</taxon>
        <taxon>fabids</taxon>
        <taxon>Fabales</taxon>
        <taxon>Fabaceae</taxon>
        <taxon>Papilionoideae</taxon>
        <taxon>50 kb inversion clade</taxon>
        <taxon>NPAAA clade</taxon>
        <taxon>Hologalegina</taxon>
        <taxon>IRL clade</taxon>
        <taxon>Trifolieae</taxon>
        <taxon>Trifolium</taxon>
    </lineage>
</organism>
<feature type="non-terminal residue" evidence="2">
    <location>
        <position position="1"/>
    </location>
</feature>
<accession>A0A392M5A2</accession>
<keyword evidence="3" id="KW-1185">Reference proteome</keyword>
<name>A0A392M5A2_9FABA</name>
<dbReference type="AlphaFoldDB" id="A0A392M5A2"/>
<protein>
    <submittedName>
        <fullName evidence="2">Coatomer subunit beta'-2-like</fullName>
    </submittedName>
</protein>
<dbReference type="EMBL" id="LXQA010002973">
    <property type="protein sequence ID" value="MCH81928.1"/>
    <property type="molecule type" value="Genomic_DNA"/>
</dbReference>
<feature type="region of interest" description="Disordered" evidence="1">
    <location>
        <begin position="45"/>
        <end position="120"/>
    </location>
</feature>
<reference evidence="2 3" key="1">
    <citation type="journal article" date="2018" name="Front. Plant Sci.">
        <title>Red Clover (Trifolium pratense) and Zigzag Clover (T. medium) - A Picture of Genomic Similarities and Differences.</title>
        <authorList>
            <person name="Dluhosova J."/>
            <person name="Istvanek J."/>
            <person name="Nedelnik J."/>
            <person name="Repkova J."/>
        </authorList>
    </citation>
    <scope>NUCLEOTIDE SEQUENCE [LARGE SCALE GENOMIC DNA]</scope>
    <source>
        <strain evidence="3">cv. 10/8</strain>
        <tissue evidence="2">Leaf</tissue>
    </source>
</reference>
<proteinExistence type="predicted"/>